<dbReference type="EMBL" id="LHQM01000030">
    <property type="protein sequence ID" value="KPJ22010.1"/>
    <property type="molecule type" value="Genomic_DNA"/>
</dbReference>
<dbReference type="RefSeq" id="WP_054279015.1">
    <property type="nucleotide sequence ID" value="NZ_LHQM01000030.1"/>
</dbReference>
<dbReference type="AlphaFoldDB" id="A0A0P6S0S5"/>
<feature type="transmembrane region" description="Helical" evidence="13">
    <location>
        <begin position="6"/>
        <end position="26"/>
    </location>
</feature>
<evidence type="ECO:0000313" key="15">
    <source>
        <dbReference type="EMBL" id="KPJ22010.1"/>
    </source>
</evidence>
<comment type="caution">
    <text evidence="15">The sequence shown here is derived from an EMBL/GenBank/DDBJ whole genome shotgun (WGS) entry which is preliminary data.</text>
</comment>
<evidence type="ECO:0000256" key="8">
    <source>
        <dbReference type="ARBA" id="ARBA00023065"/>
    </source>
</evidence>
<comment type="subcellular location">
    <subcellularLocation>
        <location evidence="13">Cell membrane</location>
        <topology evidence="13">Single-pass membrane protein</topology>
    </subcellularLocation>
    <subcellularLocation>
        <location evidence="12">Endomembrane system</location>
        <topology evidence="12">Single-pass membrane protein</topology>
    </subcellularLocation>
</comment>
<keyword evidence="9 13" id="KW-0472">Membrane</keyword>
<dbReference type="STRING" id="119224.AKK44_06540"/>
<comment type="subunit">
    <text evidence="13">F-type ATPases have 2 components, F(1) - the catalytic core - and F(0) - the membrane proton channel. F(1) has five subunits: alpha(3), beta(3), gamma(1), delta(1), epsilon(1). F(0) has three main subunits: a(1), b(2) and c(10-14). The alpha and beta chains form an alternating ring which encloses part of the gamma chain. F(1) is attached to F(0) by a central stalk formed by the gamma and epsilon chains, while a peripheral stalk is formed by the delta and b chains.</text>
</comment>
<evidence type="ECO:0000256" key="12">
    <source>
        <dbReference type="ARBA" id="ARBA00037847"/>
    </source>
</evidence>
<comment type="similarity">
    <text evidence="1 13 14">Belongs to the ATPase B chain family.</text>
</comment>
<organism evidence="15 16">
    <name type="scientific">Streptococcus phocae</name>
    <dbReference type="NCBI Taxonomy" id="119224"/>
    <lineage>
        <taxon>Bacteria</taxon>
        <taxon>Bacillati</taxon>
        <taxon>Bacillota</taxon>
        <taxon>Bacilli</taxon>
        <taxon>Lactobacillales</taxon>
        <taxon>Streptococcaceae</taxon>
        <taxon>Streptococcus</taxon>
    </lineage>
</organism>
<dbReference type="NCBIfam" id="TIGR01144">
    <property type="entry name" value="ATP_synt_b"/>
    <property type="match status" value="1"/>
</dbReference>
<keyword evidence="8 13" id="KW-0406">Ion transport</keyword>
<evidence type="ECO:0000313" key="16">
    <source>
        <dbReference type="Proteomes" id="UP000049578"/>
    </source>
</evidence>
<evidence type="ECO:0000256" key="1">
    <source>
        <dbReference type="ARBA" id="ARBA00005513"/>
    </source>
</evidence>
<comment type="function">
    <text evidence="13">Component of the F(0) channel, it forms part of the peripheral stalk, linking F(1) to F(0).</text>
</comment>
<dbReference type="PATRIC" id="fig|119224.3.peg.1044"/>
<dbReference type="PANTHER" id="PTHR33445:SF1">
    <property type="entry name" value="ATP SYNTHASE SUBUNIT B"/>
    <property type="match status" value="1"/>
</dbReference>
<dbReference type="HAMAP" id="MF_01398">
    <property type="entry name" value="ATP_synth_b_bprime"/>
    <property type="match status" value="1"/>
</dbReference>
<evidence type="ECO:0000256" key="13">
    <source>
        <dbReference type="HAMAP-Rule" id="MF_01398"/>
    </source>
</evidence>
<comment type="function">
    <text evidence="11 13">F(1)F(0) ATP synthase produces ATP from ADP in the presence of a proton or sodium gradient. F-type ATPases consist of two structural domains, F(1) containing the extramembraneous catalytic core and F(0) containing the membrane proton channel, linked together by a central stalk and a peripheral stalk. During catalysis, ATP synthesis in the catalytic domain of F(1) is coupled via a rotary mechanism of the central stalk subunits to proton translocation.</text>
</comment>
<protein>
    <recommendedName>
        <fullName evidence="13">ATP synthase subunit b</fullName>
    </recommendedName>
    <alternativeName>
        <fullName evidence="13">ATP synthase F(0) sector subunit b</fullName>
    </alternativeName>
    <alternativeName>
        <fullName evidence="13">ATPase subunit I</fullName>
    </alternativeName>
    <alternativeName>
        <fullName evidence="13">F-type ATPase subunit b</fullName>
        <shortName evidence="13">F-ATPase subunit b</shortName>
    </alternativeName>
</protein>
<evidence type="ECO:0000256" key="9">
    <source>
        <dbReference type="ARBA" id="ARBA00023136"/>
    </source>
</evidence>
<keyword evidence="2 13" id="KW-0813">Transport</keyword>
<sequence>MELTLGELIGNFILVTGSVLVLYLLIRKYAWGAISGLLEERAAKIAKDIETAETARQTAKTLAQKREHELAGAKEEASKIITDAKEVGQSQGDKLVAEATDEASRLKQKALTDIEQSKSEAISAVKSDMSDLTVLLAEKIMGANLDKEAQSRLIDSYLDDLGEA</sequence>
<keyword evidence="7 13" id="KW-1133">Transmembrane helix</keyword>
<evidence type="ECO:0000256" key="3">
    <source>
        <dbReference type="ARBA" id="ARBA00022475"/>
    </source>
</evidence>
<evidence type="ECO:0000256" key="14">
    <source>
        <dbReference type="RuleBase" id="RU003848"/>
    </source>
</evidence>
<dbReference type="CDD" id="cd06503">
    <property type="entry name" value="ATP-synt_Fo_b"/>
    <property type="match status" value="1"/>
</dbReference>
<keyword evidence="5 13" id="KW-0812">Transmembrane</keyword>
<dbReference type="GO" id="GO:0045259">
    <property type="term" value="C:proton-transporting ATP synthase complex"/>
    <property type="evidence" value="ECO:0007669"/>
    <property type="project" value="UniProtKB-KW"/>
</dbReference>
<dbReference type="InterPro" id="IPR002146">
    <property type="entry name" value="ATP_synth_b/b'su_bac/chlpt"/>
</dbReference>
<accession>A0A0P6S0S5</accession>
<dbReference type="Proteomes" id="UP000049578">
    <property type="component" value="Unassembled WGS sequence"/>
</dbReference>
<keyword evidence="16" id="KW-1185">Reference proteome</keyword>
<reference evidence="15 16" key="1">
    <citation type="submission" date="2015-08" db="EMBL/GenBank/DDBJ databases">
        <title>Genome sequence of Streptococcus phocae subsp. phocae ATCC 51973T isolated from liver specimen obtained from seal.</title>
        <authorList>
            <person name="Avendano-Herrera R."/>
        </authorList>
    </citation>
    <scope>NUCLEOTIDE SEQUENCE [LARGE SCALE GENOMIC DNA]</scope>
    <source>
        <strain evidence="15 16">ATCC 51973</strain>
    </source>
</reference>
<evidence type="ECO:0000256" key="2">
    <source>
        <dbReference type="ARBA" id="ARBA00022448"/>
    </source>
</evidence>
<dbReference type="SUPFAM" id="SSF81573">
    <property type="entry name" value="F1F0 ATP synthase subunit B, membrane domain"/>
    <property type="match status" value="1"/>
</dbReference>
<keyword evidence="6 13" id="KW-0375">Hydrogen ion transport</keyword>
<keyword evidence="10 13" id="KW-0066">ATP synthesis</keyword>
<dbReference type="InterPro" id="IPR050059">
    <property type="entry name" value="ATP_synthase_B_chain"/>
</dbReference>
<evidence type="ECO:0000256" key="5">
    <source>
        <dbReference type="ARBA" id="ARBA00022692"/>
    </source>
</evidence>
<dbReference type="GO" id="GO:0046961">
    <property type="term" value="F:proton-transporting ATPase activity, rotational mechanism"/>
    <property type="evidence" value="ECO:0007669"/>
    <property type="project" value="TreeGrafter"/>
</dbReference>
<evidence type="ECO:0000256" key="10">
    <source>
        <dbReference type="ARBA" id="ARBA00023310"/>
    </source>
</evidence>
<evidence type="ECO:0000256" key="6">
    <source>
        <dbReference type="ARBA" id="ARBA00022781"/>
    </source>
</evidence>
<dbReference type="InterPro" id="IPR028987">
    <property type="entry name" value="ATP_synth_B-like_membr_sf"/>
</dbReference>
<proteinExistence type="inferred from homology"/>
<dbReference type="GO" id="GO:0005886">
    <property type="term" value="C:plasma membrane"/>
    <property type="evidence" value="ECO:0007669"/>
    <property type="project" value="UniProtKB-SubCell"/>
</dbReference>
<gene>
    <name evidence="13" type="primary">atpF</name>
    <name evidence="15" type="ORF">AKK44_06540</name>
</gene>
<dbReference type="Pfam" id="PF00430">
    <property type="entry name" value="ATP-synt_B"/>
    <property type="match status" value="1"/>
</dbReference>
<evidence type="ECO:0000256" key="11">
    <source>
        <dbReference type="ARBA" id="ARBA00025198"/>
    </source>
</evidence>
<dbReference type="GO" id="GO:0046933">
    <property type="term" value="F:proton-transporting ATP synthase activity, rotational mechanism"/>
    <property type="evidence" value="ECO:0007669"/>
    <property type="project" value="UniProtKB-UniRule"/>
</dbReference>
<keyword evidence="3 13" id="KW-1003">Cell membrane</keyword>
<evidence type="ECO:0000256" key="4">
    <source>
        <dbReference type="ARBA" id="ARBA00022547"/>
    </source>
</evidence>
<dbReference type="PANTHER" id="PTHR33445">
    <property type="entry name" value="ATP SYNTHASE SUBUNIT B', CHLOROPLASTIC"/>
    <property type="match status" value="1"/>
</dbReference>
<evidence type="ECO:0000256" key="7">
    <source>
        <dbReference type="ARBA" id="ARBA00022989"/>
    </source>
</evidence>
<keyword evidence="4 13" id="KW-0138">CF(0)</keyword>
<dbReference type="Gene3D" id="6.10.250.1580">
    <property type="match status" value="1"/>
</dbReference>
<name>A0A0P6S0S5_9STRE</name>
<dbReference type="InterPro" id="IPR005864">
    <property type="entry name" value="ATP_synth_F0_bsu_bac"/>
</dbReference>
<dbReference type="GO" id="GO:0012505">
    <property type="term" value="C:endomembrane system"/>
    <property type="evidence" value="ECO:0007669"/>
    <property type="project" value="UniProtKB-SubCell"/>
</dbReference>